<reference evidence="2" key="1">
    <citation type="journal article" date="2021" name="PeerJ">
        <title>Extensive microbial diversity within the chicken gut microbiome revealed by metagenomics and culture.</title>
        <authorList>
            <person name="Gilroy R."/>
            <person name="Ravi A."/>
            <person name="Getino M."/>
            <person name="Pursley I."/>
            <person name="Horton D.L."/>
            <person name="Alikhan N.F."/>
            <person name="Baker D."/>
            <person name="Gharbi K."/>
            <person name="Hall N."/>
            <person name="Watson M."/>
            <person name="Adriaenssens E.M."/>
            <person name="Foster-Nyarko E."/>
            <person name="Jarju S."/>
            <person name="Secka A."/>
            <person name="Antonio M."/>
            <person name="Oren A."/>
            <person name="Chaudhuri R.R."/>
            <person name="La Ragione R."/>
            <person name="Hildebrand F."/>
            <person name="Pallen M.J."/>
        </authorList>
    </citation>
    <scope>NUCLEOTIDE SEQUENCE</scope>
    <source>
        <strain evidence="2">2239</strain>
    </source>
</reference>
<keyword evidence="1" id="KW-1133">Transmembrane helix</keyword>
<comment type="caution">
    <text evidence="2">The sequence shown here is derived from an EMBL/GenBank/DDBJ whole genome shotgun (WGS) entry which is preliminary data.</text>
</comment>
<name>A0A9D1V665_9FIRM</name>
<keyword evidence="1" id="KW-0812">Transmembrane</keyword>
<evidence type="ECO:0000313" key="3">
    <source>
        <dbReference type="Proteomes" id="UP000824193"/>
    </source>
</evidence>
<feature type="transmembrane region" description="Helical" evidence="1">
    <location>
        <begin position="360"/>
        <end position="381"/>
    </location>
</feature>
<gene>
    <name evidence="2" type="ORF">H9865_10520</name>
</gene>
<dbReference type="Proteomes" id="UP000824193">
    <property type="component" value="Unassembled WGS sequence"/>
</dbReference>
<evidence type="ECO:0000313" key="2">
    <source>
        <dbReference type="EMBL" id="HIX06509.1"/>
    </source>
</evidence>
<sequence>MNTLKRRWVQAAVAVGLLGLAAAFLLRFSYSTSFLWPGYCGYDSAIFQTIGKYWAEGSVPYRDLFDHKGPLIFFIDMVGYWIHGRAGILVPQTVSLAASLFFLYKLGRVYLPRPGAAAAAGVALVYLARTFDEGNMTEEYALPFLAASLWLAAAWCERSKQDPAAPHPWRYAAVYGLSFGAILLLRVTSAVSICCFVLVIALWTLAKKQWAVLWKNAAAFVGGFAAVTLPFCVYFALYGALGQMIYGTIGYNLLYATEFSLTEYYGGSPWASATFRRTVFDFGAPVLLLAVLALVRILRAPRRPLGWACLLTAGLNMYLLFSNRPYLHYFMIVAPLVPLCLGLAWQLWTEDKAAGKRAAGLLALALTGAYLASLAVRLPAWQRDSFMARYPNEVADYNNIARSMAAVIPADERDSVLAWEVDAQWYLATDIRPCQNYFIHQEWQSASDPAMAAEQARRLEEDPPAWLAVGNASNEQVADLIAREYTAVSSKAEFYEFGGYTLYRRN</sequence>
<feature type="transmembrane region" description="Helical" evidence="1">
    <location>
        <begin position="327"/>
        <end position="348"/>
    </location>
</feature>
<dbReference type="EMBL" id="DXFW01000037">
    <property type="protein sequence ID" value="HIX06509.1"/>
    <property type="molecule type" value="Genomic_DNA"/>
</dbReference>
<protein>
    <recommendedName>
        <fullName evidence="4">Glycosyltransferase RgtA/B/C/D-like domain-containing protein</fullName>
    </recommendedName>
</protein>
<feature type="transmembrane region" description="Helical" evidence="1">
    <location>
        <begin position="217"/>
        <end position="237"/>
    </location>
</feature>
<feature type="transmembrane region" description="Helical" evidence="1">
    <location>
        <begin position="279"/>
        <end position="298"/>
    </location>
</feature>
<reference evidence="2" key="2">
    <citation type="submission" date="2021-04" db="EMBL/GenBank/DDBJ databases">
        <authorList>
            <person name="Gilroy R."/>
        </authorList>
    </citation>
    <scope>NUCLEOTIDE SEQUENCE</scope>
    <source>
        <strain evidence="2">2239</strain>
    </source>
</reference>
<feature type="transmembrane region" description="Helical" evidence="1">
    <location>
        <begin position="305"/>
        <end position="321"/>
    </location>
</feature>
<organism evidence="2 3">
    <name type="scientific">Candidatus Allofournierella pullicola</name>
    <dbReference type="NCBI Taxonomy" id="2838596"/>
    <lineage>
        <taxon>Bacteria</taxon>
        <taxon>Bacillati</taxon>
        <taxon>Bacillota</taxon>
        <taxon>Clostridia</taxon>
        <taxon>Eubacteriales</taxon>
        <taxon>Oscillospiraceae</taxon>
        <taxon>Allofournierella</taxon>
    </lineage>
</organism>
<evidence type="ECO:0008006" key="4">
    <source>
        <dbReference type="Google" id="ProtNLM"/>
    </source>
</evidence>
<keyword evidence="1" id="KW-0472">Membrane</keyword>
<feature type="transmembrane region" description="Helical" evidence="1">
    <location>
        <begin position="80"/>
        <end position="103"/>
    </location>
</feature>
<accession>A0A9D1V665</accession>
<dbReference type="AlphaFoldDB" id="A0A9D1V665"/>
<evidence type="ECO:0000256" key="1">
    <source>
        <dbReference type="SAM" id="Phobius"/>
    </source>
</evidence>
<proteinExistence type="predicted"/>
<feature type="transmembrane region" description="Helical" evidence="1">
    <location>
        <begin position="177"/>
        <end position="205"/>
    </location>
</feature>